<protein>
    <submittedName>
        <fullName evidence="2">Uncharacterized protein</fullName>
    </submittedName>
</protein>
<evidence type="ECO:0000313" key="3">
    <source>
        <dbReference type="Proteomes" id="UP000568751"/>
    </source>
</evidence>
<dbReference type="AlphaFoldDB" id="A0A853F6B7"/>
<name>A0A853F6B7_9GAMM</name>
<evidence type="ECO:0000256" key="1">
    <source>
        <dbReference type="SAM" id="SignalP"/>
    </source>
</evidence>
<dbReference type="Proteomes" id="UP000568751">
    <property type="component" value="Unassembled WGS sequence"/>
</dbReference>
<keyword evidence="1" id="KW-0732">Signal</keyword>
<reference evidence="2 3" key="1">
    <citation type="submission" date="2020-05" db="EMBL/GenBank/DDBJ databases">
        <title>Horizontal transmission and recombination maintain forever young bacterial symbiont genomes.</title>
        <authorList>
            <person name="Russell S.L."/>
            <person name="Pepper-Tunick E."/>
            <person name="Svedberg J."/>
            <person name="Byrne A."/>
            <person name="Ruelas Castillo J."/>
            <person name="Vollmers C."/>
            <person name="Beinart R.A."/>
            <person name="Corbett-Detig R."/>
        </authorList>
    </citation>
    <scope>NUCLEOTIDE SEQUENCE [LARGE SCALE GENOMIC DNA]</scope>
    <source>
        <strain evidence="2">455</strain>
    </source>
</reference>
<dbReference type="EMBL" id="JACCHT010000001">
    <property type="protein sequence ID" value="NYT27760.1"/>
    <property type="molecule type" value="Genomic_DNA"/>
</dbReference>
<accession>A0A853F6B7</accession>
<feature type="signal peptide" evidence="1">
    <location>
        <begin position="1"/>
        <end position="20"/>
    </location>
</feature>
<sequence length="283" mass="28514">MVTAVNATVAAAAASNSVLADIGTDANTASTSDTTIAEFGVILPALMSFVDANLTDYQTYIDANPGSFASPATQAEVQAMVTAVNATVAAAAASNSVLADIGTDANTASTSDTTIAEFGAILPALMSFVDANLTDYQTYIDANSGSLPLRLRQRSAMVTAVNATVAAAASNSVLEDIGTDANTASTSDTTIAEFGAILPALMSFVDANLTDYQTYIDANSGSFASPATQAEVQAMVTAVNATVAAAAASNSVLADIGTDANTASTSIPLSLSLVQFCQHSRFC</sequence>
<feature type="chain" id="PRO_5032999120" evidence="1">
    <location>
        <begin position="21"/>
        <end position="283"/>
    </location>
</feature>
<gene>
    <name evidence="2" type="ORF">H0A76_07585</name>
</gene>
<organism evidence="2 3">
    <name type="scientific">Candidatus Thiodubiliella endoseptemdiera</name>
    <dbReference type="NCBI Taxonomy" id="2738886"/>
    <lineage>
        <taxon>Bacteria</taxon>
        <taxon>Pseudomonadati</taxon>
        <taxon>Pseudomonadota</taxon>
        <taxon>Gammaproteobacteria</taxon>
        <taxon>Candidatus Pseudothioglobaceae</taxon>
        <taxon>Candidatus Thiodubiliella</taxon>
    </lineage>
</organism>
<comment type="caution">
    <text evidence="2">The sequence shown here is derived from an EMBL/GenBank/DDBJ whole genome shotgun (WGS) entry which is preliminary data.</text>
</comment>
<evidence type="ECO:0000313" key="2">
    <source>
        <dbReference type="EMBL" id="NYT27760.1"/>
    </source>
</evidence>
<proteinExistence type="predicted"/>